<dbReference type="InParanoid" id="D2V9H6"/>
<dbReference type="AlphaFoldDB" id="D2V9H6"/>
<dbReference type="VEuPathDB" id="AmoebaDB:NAEGRDRAFT_65445"/>
<sequence length="605" mass="68850">MPTNISTQQNTKLHQGNPKKHHQFRISTQQNTNQNETTINDPTPSQVLESETKPEQPQEVDLQLRAVENQLEASKYMNDIISENVYYTIINTGYGKDWALDSNNGLTGLDSLKLGYVDNKDATNKIWEFVLVEDSKHPNSRKFKIRSIYDTIIDSVGSFGSETSLSKDDLRSKSDWLWSIESVKGGYQIKSYDNKLLCGYSRGCSVGLEGLNDSLEYTTWKICKSNYEPYSSKPIDGVYVKQSDNSYCAQDILQTGVCYKIRSIYNTILVEKGGLICLEEDNSEDNNMWEFVPCALKGKYRIRFVGENKALEVGERNCVKSCQDDSEHKAARLWEIISTKVEDKYAIRSCKESHWLAVEHLTLTLSNEPIKYGNLWAFVPIGYSLKMKVFEFKFYEDDKFKTPISNEFLAKKTANEFLSIDVVSVKSSDIGSTFSRSYTKRVSESYTWNISCSFGYKVSAELNAEIVKSTVEKSIDLEVGTSWTNTTEKEYSNTVSVCPSKEGDYRISMSVQMVNNIKKYFKAKAKVVAVRNDERLRYPLLRKMLEKSSNCKILDEKGDDYLMVEITGDVEASYGVGSHSVIEKIEENQKTVQTQNQTPENIGSF</sequence>
<protein>
    <submittedName>
        <fullName evidence="2">Predicted protein</fullName>
    </submittedName>
</protein>
<dbReference type="Proteomes" id="UP000006671">
    <property type="component" value="Unassembled WGS sequence"/>
</dbReference>
<dbReference type="Gene3D" id="2.170.15.10">
    <property type="entry name" value="Proaerolysin, chain A, domain 3"/>
    <property type="match status" value="1"/>
</dbReference>
<evidence type="ECO:0000313" key="3">
    <source>
        <dbReference type="Proteomes" id="UP000006671"/>
    </source>
</evidence>
<feature type="compositionally biased region" description="Low complexity" evidence="1">
    <location>
        <begin position="28"/>
        <end position="40"/>
    </location>
</feature>
<accession>D2V9H6</accession>
<dbReference type="EMBL" id="GG738858">
    <property type="protein sequence ID" value="EFC46460.1"/>
    <property type="molecule type" value="Genomic_DNA"/>
</dbReference>
<feature type="region of interest" description="Disordered" evidence="1">
    <location>
        <begin position="1"/>
        <end position="58"/>
    </location>
</feature>
<reference evidence="2 3" key="1">
    <citation type="journal article" date="2010" name="Cell">
        <title>The genome of Naegleria gruberi illuminates early eukaryotic versatility.</title>
        <authorList>
            <person name="Fritz-Laylin L.K."/>
            <person name="Prochnik S.E."/>
            <person name="Ginger M.L."/>
            <person name="Dacks J.B."/>
            <person name="Carpenter M.L."/>
            <person name="Field M.C."/>
            <person name="Kuo A."/>
            <person name="Paredez A."/>
            <person name="Chapman J."/>
            <person name="Pham J."/>
            <person name="Shu S."/>
            <person name="Neupane R."/>
            <person name="Cipriano M."/>
            <person name="Mancuso J."/>
            <person name="Tu H."/>
            <person name="Salamov A."/>
            <person name="Lindquist E."/>
            <person name="Shapiro H."/>
            <person name="Lucas S."/>
            <person name="Grigoriev I.V."/>
            <person name="Cande W.Z."/>
            <person name="Fulton C."/>
            <person name="Rokhsar D.S."/>
            <person name="Dawson S.C."/>
        </authorList>
    </citation>
    <scope>NUCLEOTIDE SEQUENCE [LARGE SCALE GENOMIC DNA]</scope>
    <source>
        <strain evidence="2 3">NEG-M</strain>
    </source>
</reference>
<feature type="compositionally biased region" description="Polar residues" evidence="1">
    <location>
        <begin position="1"/>
        <end position="14"/>
    </location>
</feature>
<dbReference type="InterPro" id="IPR035992">
    <property type="entry name" value="Ricin_B-like_lectins"/>
</dbReference>
<evidence type="ECO:0000256" key="1">
    <source>
        <dbReference type="SAM" id="MobiDB-lite"/>
    </source>
</evidence>
<gene>
    <name evidence="2" type="ORF">NAEGRDRAFT_65445</name>
</gene>
<dbReference type="SUPFAM" id="SSF50370">
    <property type="entry name" value="Ricin B-like lectins"/>
    <property type="match status" value="1"/>
</dbReference>
<keyword evidence="3" id="KW-1185">Reference proteome</keyword>
<dbReference type="Gene3D" id="2.80.10.50">
    <property type="match status" value="1"/>
</dbReference>
<evidence type="ECO:0000313" key="2">
    <source>
        <dbReference type="EMBL" id="EFC46460.1"/>
    </source>
</evidence>
<dbReference type="RefSeq" id="XP_002679204.1">
    <property type="nucleotide sequence ID" value="XM_002679158.1"/>
</dbReference>
<name>D2V9H6_NAEGR</name>
<dbReference type="GeneID" id="8859832"/>
<proteinExistence type="predicted"/>
<organism evidence="3">
    <name type="scientific">Naegleria gruberi</name>
    <name type="common">Amoeba</name>
    <dbReference type="NCBI Taxonomy" id="5762"/>
    <lineage>
        <taxon>Eukaryota</taxon>
        <taxon>Discoba</taxon>
        <taxon>Heterolobosea</taxon>
        <taxon>Tetramitia</taxon>
        <taxon>Eutetramitia</taxon>
        <taxon>Vahlkampfiidae</taxon>
        <taxon>Naegleria</taxon>
    </lineage>
</organism>
<dbReference type="KEGG" id="ngr:NAEGRDRAFT_65445"/>